<keyword evidence="4" id="KW-0274">FAD</keyword>
<gene>
    <name evidence="7" type="ORF">Q0590_16395</name>
</gene>
<evidence type="ECO:0000256" key="3">
    <source>
        <dbReference type="ARBA" id="ARBA00022630"/>
    </source>
</evidence>
<dbReference type="InterPro" id="IPR016156">
    <property type="entry name" value="FAD/NAD-linked_Rdtase_dimer_sf"/>
</dbReference>
<dbReference type="Gene3D" id="3.30.390.30">
    <property type="match status" value="1"/>
</dbReference>
<accession>A0ABT8R9F9</accession>
<evidence type="ECO:0000313" key="8">
    <source>
        <dbReference type="Proteomes" id="UP001168528"/>
    </source>
</evidence>
<dbReference type="PANTHER" id="PTHR43014:SF2">
    <property type="entry name" value="MERCURIC REDUCTASE"/>
    <property type="match status" value="1"/>
</dbReference>
<evidence type="ECO:0000256" key="2">
    <source>
        <dbReference type="ARBA" id="ARBA00007532"/>
    </source>
</evidence>
<dbReference type="Proteomes" id="UP001168528">
    <property type="component" value="Unassembled WGS sequence"/>
</dbReference>
<dbReference type="EMBL" id="JAUKPO010000008">
    <property type="protein sequence ID" value="MDO1447853.1"/>
    <property type="molecule type" value="Genomic_DNA"/>
</dbReference>
<dbReference type="InterPro" id="IPR023753">
    <property type="entry name" value="FAD/NAD-binding_dom"/>
</dbReference>
<keyword evidence="3" id="KW-0285">Flavoprotein</keyword>
<comment type="caution">
    <text evidence="7">The sequence shown here is derived from an EMBL/GenBank/DDBJ whole genome shotgun (WGS) entry which is preliminary data.</text>
</comment>
<keyword evidence="8" id="KW-1185">Reference proteome</keyword>
<evidence type="ECO:0000256" key="4">
    <source>
        <dbReference type="ARBA" id="ARBA00022827"/>
    </source>
</evidence>
<proteinExistence type="inferred from homology"/>
<feature type="domain" description="Pyridine nucleotide-disulphide oxidoreductase dimerisation" evidence="5">
    <location>
        <begin position="352"/>
        <end position="458"/>
    </location>
</feature>
<dbReference type="PANTHER" id="PTHR43014">
    <property type="entry name" value="MERCURIC REDUCTASE"/>
    <property type="match status" value="1"/>
</dbReference>
<dbReference type="PRINTS" id="PR00368">
    <property type="entry name" value="FADPNR"/>
</dbReference>
<evidence type="ECO:0000313" key="7">
    <source>
        <dbReference type="EMBL" id="MDO1447853.1"/>
    </source>
</evidence>
<dbReference type="RefSeq" id="WP_302038655.1">
    <property type="nucleotide sequence ID" value="NZ_JAUKPO010000008.1"/>
</dbReference>
<dbReference type="InterPro" id="IPR001100">
    <property type="entry name" value="Pyr_nuc-diS_OxRdtase"/>
</dbReference>
<reference evidence="7" key="1">
    <citation type="submission" date="2023-07" db="EMBL/GenBank/DDBJ databases">
        <title>The genome sequence of Rhodocytophaga aerolata KACC 12507.</title>
        <authorList>
            <person name="Zhang X."/>
        </authorList>
    </citation>
    <scope>NUCLEOTIDE SEQUENCE</scope>
    <source>
        <strain evidence="7">KACC 12507</strain>
    </source>
</reference>
<evidence type="ECO:0000256" key="1">
    <source>
        <dbReference type="ARBA" id="ARBA00001974"/>
    </source>
</evidence>
<organism evidence="7 8">
    <name type="scientific">Rhodocytophaga aerolata</name>
    <dbReference type="NCBI Taxonomy" id="455078"/>
    <lineage>
        <taxon>Bacteria</taxon>
        <taxon>Pseudomonadati</taxon>
        <taxon>Bacteroidota</taxon>
        <taxon>Cytophagia</taxon>
        <taxon>Cytophagales</taxon>
        <taxon>Rhodocytophagaceae</taxon>
        <taxon>Rhodocytophaga</taxon>
    </lineage>
</organism>
<dbReference type="Gene3D" id="3.50.50.60">
    <property type="entry name" value="FAD/NAD(P)-binding domain"/>
    <property type="match status" value="2"/>
</dbReference>
<dbReference type="InterPro" id="IPR004099">
    <property type="entry name" value="Pyr_nucl-diS_OxRdtase_dimer"/>
</dbReference>
<sequence>MTNLTPKTFDAIIIGAGQAGKPLALALAGKGRKTAIIERNYLGGTCINYGCTPTKTLIASAHMAYQARRSSEYGVHTGEIKVNMKEVKKRKDKIVEQFRKSVQDSLDKAENITLIRGEASFTSSKVLEIKLTDGGSQQIQAENIFIDCGSSPMIPAIEGLSDVQYLTSASIMELEELPEHLLILGGGYIGLEFGQMFRRFGSQVSILEHGSQLLSREDPDIARELAAILQQEEIHLFFNTEVTKVARSSSGGIELTLREDGKTRTVQGSHLLIAVGTTPNTKALNLDAAGVKTSDKGYIVVNERLETNQAGIYALGDIKGGPEFTHISYDDYRIVEKNLLEKGNATTRDRMVPYTVFTDPQLGRIGLSEKEAHKQGYTIKTAKFPMKYVARAIETGHMQGIMKAIIDAETSQILGAAILGIEAGEIMSMIQIAMMGKLPYPKLRDAVLAHPTLAESLNSLFSKVE</sequence>
<dbReference type="InterPro" id="IPR036188">
    <property type="entry name" value="FAD/NAD-bd_sf"/>
</dbReference>
<feature type="domain" description="FAD/NAD(P)-binding" evidence="6">
    <location>
        <begin position="10"/>
        <end position="329"/>
    </location>
</feature>
<protein>
    <submittedName>
        <fullName evidence="7">Mercuric reductase</fullName>
    </submittedName>
</protein>
<comment type="cofactor">
    <cofactor evidence="1">
        <name>FAD</name>
        <dbReference type="ChEBI" id="CHEBI:57692"/>
    </cofactor>
</comment>
<dbReference type="Pfam" id="PF02852">
    <property type="entry name" value="Pyr_redox_dim"/>
    <property type="match status" value="1"/>
</dbReference>
<comment type="similarity">
    <text evidence="2">Belongs to the class-I pyridine nucleotide-disulfide oxidoreductase family.</text>
</comment>
<dbReference type="PIRSF" id="PIRSF000350">
    <property type="entry name" value="Mercury_reductase_MerA"/>
    <property type="match status" value="1"/>
</dbReference>
<dbReference type="SUPFAM" id="SSF51905">
    <property type="entry name" value="FAD/NAD(P)-binding domain"/>
    <property type="match status" value="1"/>
</dbReference>
<dbReference type="SUPFAM" id="SSF55424">
    <property type="entry name" value="FAD/NAD-linked reductases, dimerisation (C-terminal) domain"/>
    <property type="match status" value="1"/>
</dbReference>
<evidence type="ECO:0000259" key="6">
    <source>
        <dbReference type="Pfam" id="PF07992"/>
    </source>
</evidence>
<name>A0ABT8R9F9_9BACT</name>
<dbReference type="Pfam" id="PF07992">
    <property type="entry name" value="Pyr_redox_2"/>
    <property type="match status" value="1"/>
</dbReference>
<dbReference type="PRINTS" id="PR00411">
    <property type="entry name" value="PNDRDTASEI"/>
</dbReference>
<evidence type="ECO:0000259" key="5">
    <source>
        <dbReference type="Pfam" id="PF02852"/>
    </source>
</evidence>